<dbReference type="InterPro" id="IPR036013">
    <property type="entry name" value="Band_7/SPFH_dom_sf"/>
</dbReference>
<dbReference type="InterPro" id="IPR027705">
    <property type="entry name" value="Flotillin_fam"/>
</dbReference>
<gene>
    <name evidence="2" type="ORF">BLA29_008811</name>
</gene>
<dbReference type="OrthoDB" id="6080404at2759"/>
<dbReference type="GO" id="GO:0016600">
    <property type="term" value="C:flotillin complex"/>
    <property type="evidence" value="ECO:0007669"/>
    <property type="project" value="TreeGrafter"/>
</dbReference>
<name>A0A1Y3BPT4_EURMA</name>
<dbReference type="Proteomes" id="UP000194236">
    <property type="component" value="Unassembled WGS sequence"/>
</dbReference>
<dbReference type="GO" id="GO:0002020">
    <property type="term" value="F:protease binding"/>
    <property type="evidence" value="ECO:0007669"/>
    <property type="project" value="TreeGrafter"/>
</dbReference>
<dbReference type="AlphaFoldDB" id="A0A1Y3BPT4"/>
<keyword evidence="3" id="KW-1185">Reference proteome</keyword>
<dbReference type="GO" id="GO:0072659">
    <property type="term" value="P:protein localization to plasma membrane"/>
    <property type="evidence" value="ECO:0007669"/>
    <property type="project" value="TreeGrafter"/>
</dbReference>
<dbReference type="GO" id="GO:0045661">
    <property type="term" value="P:regulation of myoblast differentiation"/>
    <property type="evidence" value="ECO:0007669"/>
    <property type="project" value="TreeGrafter"/>
</dbReference>
<comment type="caution">
    <text evidence="2">The sequence shown here is derived from an EMBL/GenBank/DDBJ whole genome shotgun (WGS) entry which is preliminary data.</text>
</comment>
<evidence type="ECO:0008006" key="4">
    <source>
        <dbReference type="Google" id="ProtNLM"/>
    </source>
</evidence>
<organism evidence="2 3">
    <name type="scientific">Euroglyphus maynei</name>
    <name type="common">Mayne's house dust mite</name>
    <dbReference type="NCBI Taxonomy" id="6958"/>
    <lineage>
        <taxon>Eukaryota</taxon>
        <taxon>Metazoa</taxon>
        <taxon>Ecdysozoa</taxon>
        <taxon>Arthropoda</taxon>
        <taxon>Chelicerata</taxon>
        <taxon>Arachnida</taxon>
        <taxon>Acari</taxon>
        <taxon>Acariformes</taxon>
        <taxon>Sarcoptiformes</taxon>
        <taxon>Astigmata</taxon>
        <taxon>Psoroptidia</taxon>
        <taxon>Analgoidea</taxon>
        <taxon>Pyroglyphidae</taxon>
        <taxon>Pyroglyphinae</taxon>
        <taxon>Euroglyphus</taxon>
    </lineage>
</organism>
<protein>
    <recommendedName>
        <fullName evidence="4">Band 7 domain-containing protein</fullName>
    </recommendedName>
</protein>
<comment type="similarity">
    <text evidence="1">Belongs to the band 7/mec-2 family. Flotillin subfamily.</text>
</comment>
<sequence>MGIDIVSLTIKDIYDNVEYLDSLGRTRIAQVKRDAQIIVTESERDCEIIEAECEQKSINQTLISKTKIEAAKRQFEMKQSEYQCELNRQQVKARLAYEIQTINIQQSIQHEEKTIELIEKHQSIHLEQLEMQRLNEQLIADVLLPADIESNRILIETEARKNAKLMMTEAKVAKIRQIGLAEVIATKYLFSLLSSILLLLLNK</sequence>
<dbReference type="EMBL" id="MUJZ01005775">
    <property type="protein sequence ID" value="OTF82990.1"/>
    <property type="molecule type" value="Genomic_DNA"/>
</dbReference>
<evidence type="ECO:0000256" key="1">
    <source>
        <dbReference type="RuleBase" id="RU366054"/>
    </source>
</evidence>
<accession>A0A1Y3BPT4</accession>
<dbReference type="PANTHER" id="PTHR13806">
    <property type="entry name" value="FLOTILLIN-RELATED"/>
    <property type="match status" value="1"/>
</dbReference>
<evidence type="ECO:0000313" key="2">
    <source>
        <dbReference type="EMBL" id="OTF82990.1"/>
    </source>
</evidence>
<dbReference type="SUPFAM" id="SSF117892">
    <property type="entry name" value="Band 7/SPFH domain"/>
    <property type="match status" value="1"/>
</dbReference>
<reference evidence="2 3" key="1">
    <citation type="submission" date="2017-03" db="EMBL/GenBank/DDBJ databases">
        <title>Genome Survey of Euroglyphus maynei.</title>
        <authorList>
            <person name="Arlian L.G."/>
            <person name="Morgan M.S."/>
            <person name="Rider S.D."/>
        </authorList>
    </citation>
    <scope>NUCLEOTIDE SEQUENCE [LARGE SCALE GENOMIC DNA]</scope>
    <source>
        <strain evidence="2">Arlian Lab</strain>
        <tissue evidence="2">Whole body</tissue>
    </source>
</reference>
<evidence type="ECO:0000313" key="3">
    <source>
        <dbReference type="Proteomes" id="UP000194236"/>
    </source>
</evidence>
<dbReference type="GO" id="GO:0031410">
    <property type="term" value="C:cytoplasmic vesicle"/>
    <property type="evidence" value="ECO:0007669"/>
    <property type="project" value="TreeGrafter"/>
</dbReference>
<dbReference type="PANTHER" id="PTHR13806:SF46">
    <property type="entry name" value="FLOTILLIN-1-RELATED"/>
    <property type="match status" value="1"/>
</dbReference>
<proteinExistence type="inferred from homology"/>